<protein>
    <submittedName>
        <fullName evidence="1">Uncharacterized protein</fullName>
    </submittedName>
</protein>
<dbReference type="EMBL" id="CASHSV030000513">
    <property type="protein sequence ID" value="CAJ2665582.1"/>
    <property type="molecule type" value="Genomic_DNA"/>
</dbReference>
<accession>A0ACB0LE92</accession>
<gene>
    <name evidence="1" type="ORF">MILVUS5_LOCUS30532</name>
</gene>
<keyword evidence="2" id="KW-1185">Reference proteome</keyword>
<evidence type="ECO:0000313" key="2">
    <source>
        <dbReference type="Proteomes" id="UP001177021"/>
    </source>
</evidence>
<name>A0ACB0LE92_TRIPR</name>
<reference evidence="1" key="1">
    <citation type="submission" date="2023-10" db="EMBL/GenBank/DDBJ databases">
        <authorList>
            <person name="Rodriguez Cubillos JULIANA M."/>
            <person name="De Vega J."/>
        </authorList>
    </citation>
    <scope>NUCLEOTIDE SEQUENCE</scope>
</reference>
<organism evidence="1 2">
    <name type="scientific">Trifolium pratense</name>
    <name type="common">Red clover</name>
    <dbReference type="NCBI Taxonomy" id="57577"/>
    <lineage>
        <taxon>Eukaryota</taxon>
        <taxon>Viridiplantae</taxon>
        <taxon>Streptophyta</taxon>
        <taxon>Embryophyta</taxon>
        <taxon>Tracheophyta</taxon>
        <taxon>Spermatophyta</taxon>
        <taxon>Magnoliopsida</taxon>
        <taxon>eudicotyledons</taxon>
        <taxon>Gunneridae</taxon>
        <taxon>Pentapetalae</taxon>
        <taxon>rosids</taxon>
        <taxon>fabids</taxon>
        <taxon>Fabales</taxon>
        <taxon>Fabaceae</taxon>
        <taxon>Papilionoideae</taxon>
        <taxon>50 kb inversion clade</taxon>
        <taxon>NPAAA clade</taxon>
        <taxon>Hologalegina</taxon>
        <taxon>IRL clade</taxon>
        <taxon>Trifolieae</taxon>
        <taxon>Trifolium</taxon>
    </lineage>
</organism>
<sequence>MGRPPCCDKSNVKRGLWTPEEDAKILAYVAKHGIGNWTLVPKIAGLNRCGKSCRLRWTNYLRPDLKHDSFTPQEEELIITLHAAIGSRWSLIAKRLPGRTDNDVKNYWNTKLRKKLMKMGIDPVTHKSVSQVLSDLGSINSLTSTTTQCQMNYVNNNSIMEHTKEEQIQYSLQNEQVQYHQFINQDNFQQQNMLSEVASSSSSSCSSNLTRLSSPISLAQISSNSNFDWSEFLQNDDPFVWQEIQNIQQTDIQRVMSSLSLSGGLMQNEGEISNNNKNNFNGNGNDKQGGSNESLEGVACVASKEYKVNKCRRSSNSSSISPNPPPFLILRRRRSPPPFLISSISPNPPPFLTLLQSLVSVDEARNSLQSLVTRLSSPLPSKNLKITRLFTIVFTIPNNTDPLPLMEGEGNSLKVSFMSHIAEDINDSPTFSDGVPKEGLQIEDVLTVLLSIREKVKFASENPGTPPFSDDILLRYAGGFKVRKTWKEEHDLVLLRTVLKHGYGKWAAIVDDNDLNIQTLICKGEKVHGGAYPSKAEIRKSMRRARNGPGRNQSGGGRVDSLKGFNPDSFDRVLLDAPCSALGLRPRLFAG</sequence>
<comment type="caution">
    <text evidence="1">The sequence shown here is derived from an EMBL/GenBank/DDBJ whole genome shotgun (WGS) entry which is preliminary data.</text>
</comment>
<evidence type="ECO:0000313" key="1">
    <source>
        <dbReference type="EMBL" id="CAJ2665582.1"/>
    </source>
</evidence>
<proteinExistence type="predicted"/>
<dbReference type="Proteomes" id="UP001177021">
    <property type="component" value="Unassembled WGS sequence"/>
</dbReference>